<dbReference type="PANTHER" id="PTHR23080">
    <property type="entry name" value="THAP DOMAIN PROTEIN"/>
    <property type="match status" value="1"/>
</dbReference>
<evidence type="ECO:0000256" key="1">
    <source>
        <dbReference type="ARBA" id="ARBA00022723"/>
    </source>
</evidence>
<keyword evidence="6" id="KW-0175">Coiled coil</keyword>
<evidence type="ECO:0000256" key="5">
    <source>
        <dbReference type="PROSITE-ProRule" id="PRU00309"/>
    </source>
</evidence>
<dbReference type="SUPFAM" id="SSF57716">
    <property type="entry name" value="Glucocorticoid receptor-like (DNA-binding domain)"/>
    <property type="match status" value="1"/>
</dbReference>
<accession>A0ABY7FKE1</accession>
<keyword evidence="4 5" id="KW-0238">DNA-binding</keyword>
<keyword evidence="9" id="KW-1185">Reference proteome</keyword>
<feature type="domain" description="THAP-type" evidence="7">
    <location>
        <begin position="41"/>
        <end position="126"/>
    </location>
</feature>
<evidence type="ECO:0000256" key="3">
    <source>
        <dbReference type="ARBA" id="ARBA00022833"/>
    </source>
</evidence>
<organism evidence="8 9">
    <name type="scientific">Mya arenaria</name>
    <name type="common">Soft-shell clam</name>
    <dbReference type="NCBI Taxonomy" id="6604"/>
    <lineage>
        <taxon>Eukaryota</taxon>
        <taxon>Metazoa</taxon>
        <taxon>Spiralia</taxon>
        <taxon>Lophotrochozoa</taxon>
        <taxon>Mollusca</taxon>
        <taxon>Bivalvia</taxon>
        <taxon>Autobranchia</taxon>
        <taxon>Heteroconchia</taxon>
        <taxon>Euheterodonta</taxon>
        <taxon>Imparidentia</taxon>
        <taxon>Neoheterodontei</taxon>
        <taxon>Myida</taxon>
        <taxon>Myoidea</taxon>
        <taxon>Myidae</taxon>
        <taxon>Mya</taxon>
    </lineage>
</organism>
<gene>
    <name evidence="8" type="ORF">MAR_015481</name>
</gene>
<evidence type="ECO:0000256" key="6">
    <source>
        <dbReference type="SAM" id="Coils"/>
    </source>
</evidence>
<keyword evidence="3" id="KW-0862">Zinc</keyword>
<dbReference type="EMBL" id="CP111023">
    <property type="protein sequence ID" value="WAR21507.1"/>
    <property type="molecule type" value="Genomic_DNA"/>
</dbReference>
<dbReference type="Proteomes" id="UP001164746">
    <property type="component" value="Chromosome 12"/>
</dbReference>
<evidence type="ECO:0000256" key="4">
    <source>
        <dbReference type="ARBA" id="ARBA00023125"/>
    </source>
</evidence>
<proteinExistence type="predicted"/>
<dbReference type="InterPro" id="IPR006612">
    <property type="entry name" value="THAP_Znf"/>
</dbReference>
<protein>
    <recommendedName>
        <fullName evidence="7">THAP-type domain-containing protein</fullName>
    </recommendedName>
</protein>
<evidence type="ECO:0000313" key="8">
    <source>
        <dbReference type="EMBL" id="WAR21507.1"/>
    </source>
</evidence>
<evidence type="ECO:0000259" key="7">
    <source>
        <dbReference type="PROSITE" id="PS50950"/>
    </source>
</evidence>
<reference evidence="8" key="1">
    <citation type="submission" date="2022-11" db="EMBL/GenBank/DDBJ databases">
        <title>Centuries of genome instability and evolution in soft-shell clam transmissible cancer (bioRxiv).</title>
        <authorList>
            <person name="Hart S.F.M."/>
            <person name="Yonemitsu M.A."/>
            <person name="Giersch R.M."/>
            <person name="Beal B.F."/>
            <person name="Arriagada G."/>
            <person name="Davis B.W."/>
            <person name="Ostrander E.A."/>
            <person name="Goff S.P."/>
            <person name="Metzger M.J."/>
        </authorList>
    </citation>
    <scope>NUCLEOTIDE SEQUENCE</scope>
    <source>
        <strain evidence="8">MELC-2E11</strain>
        <tissue evidence="8">Siphon/mantle</tissue>
    </source>
</reference>
<sequence>MRTVYPGLCIKSLHARIQYEDGSPFLVGGSQPQQPQQPPPAPGIIASRGGAMMVKDDPPIPTGSAPRFPKDKDRGLKWQKSLRRRDFMNYLKLWEPSQHDRLCSQHFISGNPSKDPCHPDYSPSVFSFTSPQHPQQTPARTYPGPYPLQREFDQLKADYSSLKIEYQRLLCENRDLKDKMESEKFTYKNLSNNAITSLTGLPSVAVFLWLLTLMSGLIKPTGKLCRDRGFLISDELAAHGATLAIPPFARGKTQFSQQEVECARILYSLEFMLSGQFNELNDFKS</sequence>
<feature type="coiled-coil region" evidence="6">
    <location>
        <begin position="152"/>
        <end position="193"/>
    </location>
</feature>
<keyword evidence="2 5" id="KW-0863">Zinc-finger</keyword>
<evidence type="ECO:0000256" key="2">
    <source>
        <dbReference type="ARBA" id="ARBA00022771"/>
    </source>
</evidence>
<evidence type="ECO:0000313" key="9">
    <source>
        <dbReference type="Proteomes" id="UP001164746"/>
    </source>
</evidence>
<keyword evidence="1" id="KW-0479">Metal-binding</keyword>
<dbReference type="PROSITE" id="PS50950">
    <property type="entry name" value="ZF_THAP"/>
    <property type="match status" value="1"/>
</dbReference>
<name>A0ABY7FKE1_MYAAR</name>